<gene>
    <name evidence="2" type="ORF">SAMN02745220_00065</name>
</gene>
<feature type="transmembrane region" description="Helical" evidence="1">
    <location>
        <begin position="33"/>
        <end position="55"/>
    </location>
</feature>
<reference evidence="2 3" key="1">
    <citation type="submission" date="2016-12" db="EMBL/GenBank/DDBJ databases">
        <authorList>
            <person name="Song W.-J."/>
            <person name="Kurnit D.M."/>
        </authorList>
    </citation>
    <scope>NUCLEOTIDE SEQUENCE [LARGE SCALE GENOMIC DNA]</scope>
    <source>
        <strain evidence="2 3">DSM 18488</strain>
    </source>
</reference>
<name>A0A1M7XVK2_9BACT</name>
<sequence>MGNASTRVAAGGQSLIESLRVSQQEEAAFPFRLISFFLLSGEFSTFRFIIFSAVAHGYRNDR</sequence>
<dbReference type="Proteomes" id="UP000184603">
    <property type="component" value="Unassembled WGS sequence"/>
</dbReference>
<protein>
    <submittedName>
        <fullName evidence="2">Uncharacterized protein</fullName>
    </submittedName>
</protein>
<evidence type="ECO:0000313" key="3">
    <source>
        <dbReference type="Proteomes" id="UP000184603"/>
    </source>
</evidence>
<evidence type="ECO:0000313" key="2">
    <source>
        <dbReference type="EMBL" id="SHO42636.1"/>
    </source>
</evidence>
<dbReference type="AlphaFoldDB" id="A0A1M7XVK2"/>
<dbReference type="EMBL" id="FRFE01000001">
    <property type="protein sequence ID" value="SHO42636.1"/>
    <property type="molecule type" value="Genomic_DNA"/>
</dbReference>
<proteinExistence type="predicted"/>
<keyword evidence="1" id="KW-1133">Transmembrane helix</keyword>
<keyword evidence="1" id="KW-0472">Membrane</keyword>
<accession>A0A1M7XVK2</accession>
<dbReference type="STRING" id="1121416.SAMN02745220_00065"/>
<organism evidence="2 3">
    <name type="scientific">Desulfopila aestuarii DSM 18488</name>
    <dbReference type="NCBI Taxonomy" id="1121416"/>
    <lineage>
        <taxon>Bacteria</taxon>
        <taxon>Pseudomonadati</taxon>
        <taxon>Thermodesulfobacteriota</taxon>
        <taxon>Desulfobulbia</taxon>
        <taxon>Desulfobulbales</taxon>
        <taxon>Desulfocapsaceae</taxon>
        <taxon>Desulfopila</taxon>
    </lineage>
</organism>
<keyword evidence="1" id="KW-0812">Transmembrane</keyword>
<evidence type="ECO:0000256" key="1">
    <source>
        <dbReference type="SAM" id="Phobius"/>
    </source>
</evidence>
<keyword evidence="3" id="KW-1185">Reference proteome</keyword>